<evidence type="ECO:0000313" key="2">
    <source>
        <dbReference type="Proteomes" id="UP000277204"/>
    </source>
</evidence>
<keyword evidence="2" id="KW-1185">Reference proteome</keyword>
<name>A0A183NA61_9TREM</name>
<gene>
    <name evidence="1" type="ORF">SMRZ_LOCUS25186</name>
</gene>
<dbReference type="AlphaFoldDB" id="A0A183NA61"/>
<dbReference type="EMBL" id="UZAI01021044">
    <property type="protein sequence ID" value="VDP54275.1"/>
    <property type="molecule type" value="Genomic_DNA"/>
</dbReference>
<dbReference type="Proteomes" id="UP000277204">
    <property type="component" value="Unassembled WGS sequence"/>
</dbReference>
<accession>A0A183NA61</accession>
<organism evidence="1 2">
    <name type="scientific">Schistosoma margrebowiei</name>
    <dbReference type="NCBI Taxonomy" id="48269"/>
    <lineage>
        <taxon>Eukaryota</taxon>
        <taxon>Metazoa</taxon>
        <taxon>Spiralia</taxon>
        <taxon>Lophotrochozoa</taxon>
        <taxon>Platyhelminthes</taxon>
        <taxon>Trematoda</taxon>
        <taxon>Digenea</taxon>
        <taxon>Strigeidida</taxon>
        <taxon>Schistosomatoidea</taxon>
        <taxon>Schistosomatidae</taxon>
        <taxon>Schistosoma</taxon>
    </lineage>
</organism>
<evidence type="ECO:0000313" key="1">
    <source>
        <dbReference type="EMBL" id="VDP54275.1"/>
    </source>
</evidence>
<reference evidence="1 2" key="1">
    <citation type="submission" date="2018-11" db="EMBL/GenBank/DDBJ databases">
        <authorList>
            <consortium name="Pathogen Informatics"/>
        </authorList>
    </citation>
    <scope>NUCLEOTIDE SEQUENCE [LARGE SCALE GENOMIC DNA]</scope>
    <source>
        <strain evidence="1 2">Zambia</strain>
    </source>
</reference>
<sequence length="95" mass="10270">MNLIQAPYSNTTGGFRAHGELSLELVTSSGLCQDCTLSSSSLNFVIDMLLEITLSSSDISGIDLPGDSLVELEYTDNLVLFGKDADKIVFDHLKQ</sequence>
<proteinExistence type="predicted"/>
<protein>
    <submittedName>
        <fullName evidence="1">Uncharacterized protein</fullName>
    </submittedName>
</protein>